<comment type="subcellular location">
    <subcellularLocation>
        <location evidence="1">Nucleus</location>
    </subcellularLocation>
</comment>
<evidence type="ECO:0000256" key="4">
    <source>
        <dbReference type="SAM" id="MobiDB-lite"/>
    </source>
</evidence>
<feature type="region of interest" description="Disordered" evidence="4">
    <location>
        <begin position="1"/>
        <end position="161"/>
    </location>
</feature>
<keyword evidence="6" id="KW-1185">Reference proteome</keyword>
<name>A0A8H4IIL4_9PEZI</name>
<dbReference type="GO" id="GO:0030690">
    <property type="term" value="C:Noc1p-Noc2p complex"/>
    <property type="evidence" value="ECO:0007669"/>
    <property type="project" value="TreeGrafter"/>
</dbReference>
<dbReference type="PANTHER" id="PTHR12687">
    <property type="entry name" value="NUCLEOLAR COMPLEX 2 AND RAD4-RELATED"/>
    <property type="match status" value="1"/>
</dbReference>
<feature type="compositionally biased region" description="Basic residues" evidence="4">
    <location>
        <begin position="19"/>
        <end position="41"/>
    </location>
</feature>
<evidence type="ECO:0000256" key="2">
    <source>
        <dbReference type="ARBA" id="ARBA00005907"/>
    </source>
</evidence>
<dbReference type="Pfam" id="PF03715">
    <property type="entry name" value="Noc2"/>
    <property type="match status" value="1"/>
</dbReference>
<dbReference type="InterPro" id="IPR005343">
    <property type="entry name" value="Noc2"/>
</dbReference>
<gene>
    <name evidence="5" type="ORF">GTA08_BOTSDO09802</name>
</gene>
<feature type="compositionally biased region" description="Acidic residues" evidence="4">
    <location>
        <begin position="749"/>
        <end position="781"/>
    </location>
</feature>
<comment type="similarity">
    <text evidence="2">Belongs to the NOC2 family.</text>
</comment>
<dbReference type="GO" id="GO:0005730">
    <property type="term" value="C:nucleolus"/>
    <property type="evidence" value="ECO:0007669"/>
    <property type="project" value="TreeGrafter"/>
</dbReference>
<evidence type="ECO:0000313" key="5">
    <source>
        <dbReference type="EMBL" id="KAF4302000.1"/>
    </source>
</evidence>
<comment type="caution">
    <text evidence="5">The sequence shown here is derived from an EMBL/GenBank/DDBJ whole genome shotgun (WGS) entry which is preliminary data.</text>
</comment>
<dbReference type="GO" id="GO:0042273">
    <property type="term" value="P:ribosomal large subunit biogenesis"/>
    <property type="evidence" value="ECO:0007669"/>
    <property type="project" value="TreeGrafter"/>
</dbReference>
<dbReference type="Proteomes" id="UP000572817">
    <property type="component" value="Unassembled WGS sequence"/>
</dbReference>
<feature type="compositionally biased region" description="Basic and acidic residues" evidence="4">
    <location>
        <begin position="147"/>
        <end position="161"/>
    </location>
</feature>
<feature type="compositionally biased region" description="Acidic residues" evidence="4">
    <location>
        <begin position="136"/>
        <end position="146"/>
    </location>
</feature>
<dbReference type="GO" id="GO:0030691">
    <property type="term" value="C:Noc2p-Noc3p complex"/>
    <property type="evidence" value="ECO:0007669"/>
    <property type="project" value="TreeGrafter"/>
</dbReference>
<dbReference type="GO" id="GO:0005654">
    <property type="term" value="C:nucleoplasm"/>
    <property type="evidence" value="ECO:0007669"/>
    <property type="project" value="TreeGrafter"/>
</dbReference>
<feature type="compositionally biased region" description="Basic and acidic residues" evidence="4">
    <location>
        <begin position="8"/>
        <end position="18"/>
    </location>
</feature>
<evidence type="ECO:0000256" key="1">
    <source>
        <dbReference type="ARBA" id="ARBA00004123"/>
    </source>
</evidence>
<evidence type="ECO:0000256" key="3">
    <source>
        <dbReference type="ARBA" id="ARBA00023242"/>
    </source>
</evidence>
<evidence type="ECO:0000313" key="6">
    <source>
        <dbReference type="Proteomes" id="UP000572817"/>
    </source>
</evidence>
<feature type="region of interest" description="Disordered" evidence="4">
    <location>
        <begin position="188"/>
        <end position="223"/>
    </location>
</feature>
<dbReference type="OrthoDB" id="10266662at2759"/>
<dbReference type="PANTHER" id="PTHR12687:SF4">
    <property type="entry name" value="NUCLEOLAR COMPLEX PROTEIN 2 HOMOLOG"/>
    <property type="match status" value="1"/>
</dbReference>
<reference evidence="5" key="1">
    <citation type="submission" date="2020-04" db="EMBL/GenBank/DDBJ databases">
        <title>Genome Assembly and Annotation of Botryosphaeria dothidea sdau 11-99, a Latent Pathogen of Apple Fruit Ring Rot in China.</title>
        <authorList>
            <person name="Yu C."/>
            <person name="Diao Y."/>
            <person name="Lu Q."/>
            <person name="Zhao J."/>
            <person name="Cui S."/>
            <person name="Peng C."/>
            <person name="He B."/>
            <person name="Liu H."/>
        </authorList>
    </citation>
    <scope>NUCLEOTIDE SEQUENCE [LARGE SCALE GENOMIC DNA]</scope>
    <source>
        <strain evidence="5">Sdau11-99</strain>
    </source>
</reference>
<organism evidence="5 6">
    <name type="scientific">Botryosphaeria dothidea</name>
    <dbReference type="NCBI Taxonomy" id="55169"/>
    <lineage>
        <taxon>Eukaryota</taxon>
        <taxon>Fungi</taxon>
        <taxon>Dikarya</taxon>
        <taxon>Ascomycota</taxon>
        <taxon>Pezizomycotina</taxon>
        <taxon>Dothideomycetes</taxon>
        <taxon>Dothideomycetes incertae sedis</taxon>
        <taxon>Botryosphaeriales</taxon>
        <taxon>Botryosphaeriaceae</taxon>
        <taxon>Botryosphaeria</taxon>
    </lineage>
</organism>
<feature type="compositionally biased region" description="Basic and acidic residues" evidence="4">
    <location>
        <begin position="721"/>
        <end position="746"/>
    </location>
</feature>
<sequence length="781" mass="88629">MAQSKATKKFEKNHLKDTLKRRKEGKKIKQRVQIKEKRKARRAADNEVASDVEEELQAKRAKRAEDANPFGDMTVDDFFQGGFDIPEEPKSKKQKKTKDVPTKTGKRKRTQPAEEDEQDAAASSSDESVEVMPVADDVDSEAGSDDFDAHKQHLEELKKKDPEFYKYMKENDPELLDFAEDADLAEVDELSGSEAEDTPKKKKQKKGKKQEDSDEEEPASNEVTKALVKKWSTAMTEKHSLRATKEVVLAFRAAAHLNEEDGKEYKYAISNPDVYHELLVLALNRVPEVLQHHIPVKESNNGRVRVPTEGKKYSNMTTMLKSHATSVMHLLANLSDAATLRLTLTSLLPLLPYILSFKKLIRDLAKTIVAAWADSANTEATRIAAFLVLRRLIVIGDAGIKEATLKAVYQGFVQGSRNTTVHTIAGVNLMKNSAAELWGLDPNIGYTTGFTFIRQLAIHLRSSITNKSKESYKTVYNWQYVHSLDFWSRVVSSHCDTMREAESGKESPLRPLIYPIVQVTMGAMRLIPTAQYFPLRFQMIRSLLRITLSTSTYIPMAPALYEVLNSAEMRKSPKPATLKPIDFTTSIRAAKSYLRTRVYQDSVGEQVAELLSEFFVLWSKNIAFPELALPVIVMLKRWLKDVSNKTKGNKNSKVNSAIGIVIQKLEANTRWIEERRTKVEFAPNNRAGVEGFLKETEWEKTPLGAYVVGQRKTREEKARLIEEGRKEEEKKKKEDREEKEKERRGNFEGFDEVDVEKESGSEEEGVDEMEVDGDEEDSDEE</sequence>
<proteinExistence type="inferred from homology"/>
<keyword evidence="3" id="KW-0539">Nucleus</keyword>
<feature type="region of interest" description="Disordered" evidence="4">
    <location>
        <begin position="721"/>
        <end position="781"/>
    </location>
</feature>
<accession>A0A8H4IIL4</accession>
<feature type="compositionally biased region" description="Basic and acidic residues" evidence="4">
    <location>
        <begin position="87"/>
        <end position="101"/>
    </location>
</feature>
<protein>
    <submittedName>
        <fullName evidence="5">Ribosome assembly protein noc2</fullName>
    </submittedName>
</protein>
<dbReference type="EMBL" id="WWBZ02000073">
    <property type="protein sequence ID" value="KAF4302000.1"/>
    <property type="molecule type" value="Genomic_DNA"/>
</dbReference>
<dbReference type="AlphaFoldDB" id="A0A8H4IIL4"/>